<name>A0ABS1R3U4_9SPHI</name>
<dbReference type="Proteomes" id="UP000625283">
    <property type="component" value="Unassembled WGS sequence"/>
</dbReference>
<feature type="domain" description="HTH araC/xylS-type" evidence="2">
    <location>
        <begin position="170"/>
        <end position="266"/>
    </location>
</feature>
<dbReference type="InterPro" id="IPR018060">
    <property type="entry name" value="HTH_AraC"/>
</dbReference>
<dbReference type="PANTHER" id="PTHR11019:SF159">
    <property type="entry name" value="TRANSCRIPTIONAL REGULATOR-RELATED"/>
    <property type="match status" value="1"/>
</dbReference>
<dbReference type="SMART" id="SM00342">
    <property type="entry name" value="HTH_ARAC"/>
    <property type="match status" value="1"/>
</dbReference>
<keyword evidence="4" id="KW-1185">Reference proteome</keyword>
<accession>A0ABS1R3U4</accession>
<dbReference type="PROSITE" id="PS01124">
    <property type="entry name" value="HTH_ARAC_FAMILY_2"/>
    <property type="match status" value="1"/>
</dbReference>
<comment type="caution">
    <text evidence="3">The sequence shown here is derived from an EMBL/GenBank/DDBJ whole genome shotgun (WGS) entry which is preliminary data.</text>
</comment>
<gene>
    <name evidence="3" type="ORF">JKG61_11525</name>
</gene>
<proteinExistence type="predicted"/>
<dbReference type="InterPro" id="IPR014710">
    <property type="entry name" value="RmlC-like_jellyroll"/>
</dbReference>
<sequence length="266" mass="31415">MLNDKKNQQLLENWKEKGVDAIPSESYIWYEDNWAHDKYEHSHQRYQLTYVEDGYQYFHINKQIFLVPQNHVIWIPSNLSHRTTSQAKTVNLMIILFKTTPDQTFYKDIHVFPAPAVLKEMLLYAAKWNQQLFDEEEHTVFLRAILQSLPYFCEENQFLKIPVPIDQRLTPVCNYINVNYRYTSDTDTLAHLANMSVRSLQRIFKQQTGITIQKYTQLIRILKSIELIDTGQYTLTQIATMIGYKSLSAFTSSYQSIMLSRPNVKK</sequence>
<dbReference type="Gene3D" id="2.60.120.10">
    <property type="entry name" value="Jelly Rolls"/>
    <property type="match status" value="1"/>
</dbReference>
<dbReference type="InterPro" id="IPR003313">
    <property type="entry name" value="AraC-bd"/>
</dbReference>
<dbReference type="PANTHER" id="PTHR11019">
    <property type="entry name" value="HTH-TYPE TRANSCRIPTIONAL REGULATOR NIMR"/>
    <property type="match status" value="1"/>
</dbReference>
<dbReference type="RefSeq" id="WP_202103124.1">
    <property type="nucleotide sequence ID" value="NZ_JAERTY010000005.1"/>
</dbReference>
<dbReference type="Pfam" id="PF02311">
    <property type="entry name" value="AraC_binding"/>
    <property type="match status" value="1"/>
</dbReference>
<evidence type="ECO:0000259" key="2">
    <source>
        <dbReference type="PROSITE" id="PS01124"/>
    </source>
</evidence>
<protein>
    <submittedName>
        <fullName evidence="3">Helix-turn-helix domain-containing protein</fullName>
    </submittedName>
</protein>
<reference evidence="3 4" key="1">
    <citation type="submission" date="2021-01" db="EMBL/GenBank/DDBJ databases">
        <title>C459-1 draft genome sequence.</title>
        <authorList>
            <person name="Zhang X.-F."/>
        </authorList>
    </citation>
    <scope>NUCLEOTIDE SEQUENCE [LARGE SCALE GENOMIC DNA]</scope>
    <source>
        <strain evidence="4">C459-1</strain>
    </source>
</reference>
<organism evidence="3 4">
    <name type="scientific">Sphingobacterium faecale</name>
    <dbReference type="NCBI Taxonomy" id="2803775"/>
    <lineage>
        <taxon>Bacteria</taxon>
        <taxon>Pseudomonadati</taxon>
        <taxon>Bacteroidota</taxon>
        <taxon>Sphingobacteriia</taxon>
        <taxon>Sphingobacteriales</taxon>
        <taxon>Sphingobacteriaceae</taxon>
        <taxon>Sphingobacterium</taxon>
    </lineage>
</organism>
<evidence type="ECO:0000313" key="3">
    <source>
        <dbReference type="EMBL" id="MBL1409381.1"/>
    </source>
</evidence>
<keyword evidence="1" id="KW-0238">DNA-binding</keyword>
<evidence type="ECO:0000256" key="1">
    <source>
        <dbReference type="ARBA" id="ARBA00023125"/>
    </source>
</evidence>
<dbReference type="InterPro" id="IPR011051">
    <property type="entry name" value="RmlC_Cupin_sf"/>
</dbReference>
<evidence type="ECO:0000313" key="4">
    <source>
        <dbReference type="Proteomes" id="UP000625283"/>
    </source>
</evidence>
<dbReference type="Pfam" id="PF12833">
    <property type="entry name" value="HTH_18"/>
    <property type="match status" value="1"/>
</dbReference>
<dbReference type="SUPFAM" id="SSF51182">
    <property type="entry name" value="RmlC-like cupins"/>
    <property type="match status" value="1"/>
</dbReference>
<dbReference type="EMBL" id="JAERTY010000005">
    <property type="protein sequence ID" value="MBL1409381.1"/>
    <property type="molecule type" value="Genomic_DNA"/>
</dbReference>
<dbReference type="Gene3D" id="1.10.10.60">
    <property type="entry name" value="Homeodomain-like"/>
    <property type="match status" value="2"/>
</dbReference>